<dbReference type="InterPro" id="IPR041479">
    <property type="entry name" value="TetR_CgmR_C"/>
</dbReference>
<evidence type="ECO:0000256" key="1">
    <source>
        <dbReference type="ARBA" id="ARBA00023015"/>
    </source>
</evidence>
<evidence type="ECO:0000313" key="6">
    <source>
        <dbReference type="EMBL" id="XDK26491.1"/>
    </source>
</evidence>
<accession>A0AB39HK65</accession>
<dbReference type="InterPro" id="IPR036271">
    <property type="entry name" value="Tet_transcr_reg_TetR-rel_C_sf"/>
</dbReference>
<feature type="domain" description="HTH tetR-type" evidence="5">
    <location>
        <begin position="12"/>
        <end position="72"/>
    </location>
</feature>
<name>A0AB39HK65_9VIBR</name>
<dbReference type="SUPFAM" id="SSF46689">
    <property type="entry name" value="Homeodomain-like"/>
    <property type="match status" value="1"/>
</dbReference>
<dbReference type="KEGG" id="vih:AB0763_15730"/>
<dbReference type="SUPFAM" id="SSF48498">
    <property type="entry name" value="Tetracyclin repressor-like, C-terminal domain"/>
    <property type="match status" value="1"/>
</dbReference>
<dbReference type="RefSeq" id="WP_306099396.1">
    <property type="nucleotide sequence ID" value="NZ_CP162602.1"/>
</dbReference>
<gene>
    <name evidence="6" type="ORF">AB0763_15730</name>
</gene>
<evidence type="ECO:0000259" key="5">
    <source>
        <dbReference type="PROSITE" id="PS50977"/>
    </source>
</evidence>
<evidence type="ECO:0000256" key="3">
    <source>
        <dbReference type="ARBA" id="ARBA00023163"/>
    </source>
</evidence>
<keyword evidence="2 4" id="KW-0238">DNA-binding</keyword>
<dbReference type="Pfam" id="PF17937">
    <property type="entry name" value="TetR_C_28"/>
    <property type="match status" value="1"/>
</dbReference>
<geneLocation type="plasmid" evidence="6">
    <name>p-HB236076</name>
</geneLocation>
<dbReference type="InterPro" id="IPR001647">
    <property type="entry name" value="HTH_TetR"/>
</dbReference>
<dbReference type="AlphaFoldDB" id="A0AB39HK65"/>
<evidence type="ECO:0000256" key="4">
    <source>
        <dbReference type="PROSITE-ProRule" id="PRU00335"/>
    </source>
</evidence>
<dbReference type="GO" id="GO:0000976">
    <property type="term" value="F:transcription cis-regulatory region binding"/>
    <property type="evidence" value="ECO:0007669"/>
    <property type="project" value="TreeGrafter"/>
</dbReference>
<keyword evidence="3" id="KW-0804">Transcription</keyword>
<dbReference type="GO" id="GO:0003700">
    <property type="term" value="F:DNA-binding transcription factor activity"/>
    <property type="evidence" value="ECO:0007669"/>
    <property type="project" value="TreeGrafter"/>
</dbReference>
<evidence type="ECO:0000256" key="2">
    <source>
        <dbReference type="ARBA" id="ARBA00023125"/>
    </source>
</evidence>
<dbReference type="InterPro" id="IPR009057">
    <property type="entry name" value="Homeodomain-like_sf"/>
</dbReference>
<reference evidence="6" key="1">
    <citation type="submission" date="2024-07" db="EMBL/GenBank/DDBJ databases">
        <title>Genome Analysis of a Potential Novel Vibrio Species Secreting pH- and Thermo-stable Alginate Lyase and its Application in Producing Alginate Oligosaccharides.</title>
        <authorList>
            <person name="Huang H."/>
            <person name="Bao K."/>
        </authorList>
    </citation>
    <scope>NUCLEOTIDE SEQUENCE</scope>
    <source>
        <strain evidence="6">HB236076</strain>
        <plasmid evidence="6">p-HB236076</plasmid>
    </source>
</reference>
<feature type="DNA-binding region" description="H-T-H motif" evidence="4">
    <location>
        <begin position="35"/>
        <end position="54"/>
    </location>
</feature>
<protein>
    <submittedName>
        <fullName evidence="6">TetR/AcrR family transcriptional regulator</fullName>
    </submittedName>
</protein>
<keyword evidence="1" id="KW-0805">Transcription regulation</keyword>
<dbReference type="PRINTS" id="PR00455">
    <property type="entry name" value="HTHTETR"/>
</dbReference>
<dbReference type="Pfam" id="PF00440">
    <property type="entry name" value="TetR_N"/>
    <property type="match status" value="1"/>
</dbReference>
<dbReference type="PANTHER" id="PTHR30055">
    <property type="entry name" value="HTH-TYPE TRANSCRIPTIONAL REGULATOR RUTR"/>
    <property type="match status" value="1"/>
</dbReference>
<sequence>MSESHRRNKDPIAVKKALINAAVHLALEGGILAITTQAVCKRAGVSKGALTHHYLNKQALLSSVFDSLIALFETELFKVLSDDDVTDVAFTKAYVETCFKTLEDEHYRPIAALSTLLIGDEDCRQQWKTWLEGMLNQYQVTDQSLQCQLARYTADGVWYNRLIGNGPTDVHTLKEKILHSLLSI</sequence>
<dbReference type="InterPro" id="IPR050109">
    <property type="entry name" value="HTH-type_TetR-like_transc_reg"/>
</dbReference>
<dbReference type="EMBL" id="CP162602">
    <property type="protein sequence ID" value="XDK26491.1"/>
    <property type="molecule type" value="Genomic_DNA"/>
</dbReference>
<dbReference type="PROSITE" id="PS50977">
    <property type="entry name" value="HTH_TETR_2"/>
    <property type="match status" value="1"/>
</dbReference>
<keyword evidence="6" id="KW-0614">Plasmid</keyword>
<organism evidence="6">
    <name type="scientific">Vibrio sp. HB236076</name>
    <dbReference type="NCBI Taxonomy" id="3232307"/>
    <lineage>
        <taxon>Bacteria</taxon>
        <taxon>Pseudomonadati</taxon>
        <taxon>Pseudomonadota</taxon>
        <taxon>Gammaproteobacteria</taxon>
        <taxon>Vibrionales</taxon>
        <taxon>Vibrionaceae</taxon>
        <taxon>Vibrio</taxon>
    </lineage>
</organism>
<proteinExistence type="predicted"/>
<dbReference type="PANTHER" id="PTHR30055:SF234">
    <property type="entry name" value="HTH-TYPE TRANSCRIPTIONAL REGULATOR BETI"/>
    <property type="match status" value="1"/>
</dbReference>
<dbReference type="Gene3D" id="1.10.357.10">
    <property type="entry name" value="Tetracycline Repressor, domain 2"/>
    <property type="match status" value="1"/>
</dbReference>